<dbReference type="AlphaFoldDB" id="Q54U62"/>
<keyword evidence="1" id="KW-0547">Nucleotide-binding</keyword>
<gene>
    <name evidence="3" type="primary">rsmB</name>
    <name evidence="3" type="ORF">DDB_G0281253</name>
</gene>
<dbReference type="GO" id="GO:0005886">
    <property type="term" value="C:plasma membrane"/>
    <property type="evidence" value="ECO:0000318"/>
    <property type="project" value="GO_Central"/>
</dbReference>
<dbReference type="Gene3D" id="3.40.50.300">
    <property type="entry name" value="P-loop containing nucleotide triphosphate hydrolases"/>
    <property type="match status" value="1"/>
</dbReference>
<comment type="caution">
    <text evidence="3">The sequence shown here is derived from an EMBL/GenBank/DDBJ whole genome shotgun (WGS) entry which is preliminary data.</text>
</comment>
<dbReference type="SMART" id="SM00176">
    <property type="entry name" value="RAN"/>
    <property type="match status" value="1"/>
</dbReference>
<dbReference type="SMART" id="SM00175">
    <property type="entry name" value="RAB"/>
    <property type="match status" value="1"/>
</dbReference>
<dbReference type="PaxDb" id="44689-DDB0229979"/>
<dbReference type="InterPro" id="IPR020849">
    <property type="entry name" value="Small_GTPase_Ras-type"/>
</dbReference>
<dbReference type="CDD" id="cd00876">
    <property type="entry name" value="Ras"/>
    <property type="match status" value="1"/>
</dbReference>
<dbReference type="GO" id="GO:0005525">
    <property type="term" value="F:GTP binding"/>
    <property type="evidence" value="ECO:0000318"/>
    <property type="project" value="GO_Central"/>
</dbReference>
<dbReference type="PRINTS" id="PR00449">
    <property type="entry name" value="RASTRNSFRMNG"/>
</dbReference>
<dbReference type="SUPFAM" id="SSF52540">
    <property type="entry name" value="P-loop containing nucleoside triphosphate hydrolases"/>
    <property type="match status" value="1"/>
</dbReference>
<dbReference type="SMART" id="SM00173">
    <property type="entry name" value="RAS"/>
    <property type="match status" value="1"/>
</dbReference>
<dbReference type="eggNOG" id="KOG0395">
    <property type="taxonomic scope" value="Eukaryota"/>
</dbReference>
<dbReference type="InterPro" id="IPR005225">
    <property type="entry name" value="Small_GTP-bd"/>
</dbReference>
<dbReference type="PhylomeDB" id="Q54U62"/>
<accession>Q54U62</accession>
<dbReference type="NCBIfam" id="TIGR00231">
    <property type="entry name" value="small_GTP"/>
    <property type="match status" value="1"/>
</dbReference>
<protein>
    <submittedName>
        <fullName evidence="3">Small GTPase</fullName>
    </submittedName>
</protein>
<dbReference type="GO" id="GO:0003924">
    <property type="term" value="F:GTPase activity"/>
    <property type="evidence" value="ECO:0000318"/>
    <property type="project" value="GO_Central"/>
</dbReference>
<dbReference type="GO" id="GO:0007165">
    <property type="term" value="P:signal transduction"/>
    <property type="evidence" value="ECO:0007669"/>
    <property type="project" value="InterPro"/>
</dbReference>
<dbReference type="SMART" id="SM00174">
    <property type="entry name" value="RHO"/>
    <property type="match status" value="1"/>
</dbReference>
<evidence type="ECO:0000256" key="2">
    <source>
        <dbReference type="ARBA" id="ARBA00023134"/>
    </source>
</evidence>
<sequence length="260" mass="29572">MNKCCICISGEPGVGKSSIVQQFVKNDFSTQYTPTLEDFYNYELNLDEEKYNLEIIDTAGQEEFCDLKNNYILNGNAFIIVYSICCKGSFKEVKNIMDNIINIKDCQNIPIIIVGNKIDIDEKERKVSTLEGKNLAKQLNCLFIETSAKQNLNISKIFTTLVKDWNEKQQNIKKFSKKSSYSIKNINCSSTVKSKEKQIIISDINAYEISFQNNSLKKSNSSDNFNHSSHKTTIKIKQNISVDSIQKNNGKISKPKCPVQ</sequence>
<name>Q54U62_DICDI</name>
<dbReference type="dictyBase" id="DDB_G0281253">
    <property type="gene designation" value="rsmB"/>
</dbReference>
<evidence type="ECO:0000313" key="3">
    <source>
        <dbReference type="EMBL" id="EAL66923.1"/>
    </source>
</evidence>
<dbReference type="Pfam" id="PF00071">
    <property type="entry name" value="Ras"/>
    <property type="match status" value="1"/>
</dbReference>
<dbReference type="PROSITE" id="PS51420">
    <property type="entry name" value="RHO"/>
    <property type="match status" value="1"/>
</dbReference>
<dbReference type="InParanoid" id="Q54U62"/>
<dbReference type="Proteomes" id="UP000002195">
    <property type="component" value="Unassembled WGS sequence"/>
</dbReference>
<evidence type="ECO:0000256" key="1">
    <source>
        <dbReference type="ARBA" id="ARBA00022741"/>
    </source>
</evidence>
<dbReference type="PANTHER" id="PTHR24070">
    <property type="entry name" value="RAS, DI-RAS, AND RHEB FAMILY MEMBERS OF SMALL GTPASE SUPERFAMILY"/>
    <property type="match status" value="1"/>
</dbReference>
<dbReference type="InterPro" id="IPR001806">
    <property type="entry name" value="Small_GTPase"/>
</dbReference>
<dbReference type="GO" id="GO:0019003">
    <property type="term" value="F:GDP binding"/>
    <property type="evidence" value="ECO:0000318"/>
    <property type="project" value="GO_Central"/>
</dbReference>
<dbReference type="RefSeq" id="XP_640914.1">
    <property type="nucleotide sequence ID" value="XM_635822.1"/>
</dbReference>
<dbReference type="VEuPathDB" id="AmoebaDB:DDB_G0281253"/>
<dbReference type="FunFam" id="3.40.50.300:FF:001423">
    <property type="entry name" value="Ras family GTPase"/>
    <property type="match status" value="1"/>
</dbReference>
<organism evidence="3 4">
    <name type="scientific">Dictyostelium discoideum</name>
    <name type="common">Social amoeba</name>
    <dbReference type="NCBI Taxonomy" id="44689"/>
    <lineage>
        <taxon>Eukaryota</taxon>
        <taxon>Amoebozoa</taxon>
        <taxon>Evosea</taxon>
        <taxon>Eumycetozoa</taxon>
        <taxon>Dictyostelia</taxon>
        <taxon>Dictyosteliales</taxon>
        <taxon>Dictyosteliaceae</taxon>
        <taxon>Dictyostelium</taxon>
    </lineage>
</organism>
<dbReference type="PROSITE" id="PS51419">
    <property type="entry name" value="RAB"/>
    <property type="match status" value="1"/>
</dbReference>
<dbReference type="KEGG" id="ddi:DDB_G0281253"/>
<dbReference type="OMA" id="KCCICIS"/>
<dbReference type="SMR" id="Q54U62"/>
<evidence type="ECO:0000313" key="4">
    <source>
        <dbReference type="Proteomes" id="UP000002195"/>
    </source>
</evidence>
<dbReference type="HOGENOM" id="CLU_041217_9_0_1"/>
<keyword evidence="2" id="KW-0342">GTP-binding</keyword>
<dbReference type="PROSITE" id="PS51421">
    <property type="entry name" value="RAS"/>
    <property type="match status" value="1"/>
</dbReference>
<dbReference type="STRING" id="44689.Q54U62"/>
<dbReference type="EMBL" id="AAFI02000040">
    <property type="protein sequence ID" value="EAL66923.1"/>
    <property type="molecule type" value="Genomic_DNA"/>
</dbReference>
<proteinExistence type="predicted"/>
<reference evidence="3 4" key="1">
    <citation type="journal article" date="2005" name="Nature">
        <title>The genome of the social amoeba Dictyostelium discoideum.</title>
        <authorList>
            <consortium name="The Dictyostelium discoideum Sequencing Consortium"/>
            <person name="Eichinger L."/>
            <person name="Pachebat J.A."/>
            <person name="Glockner G."/>
            <person name="Rajandream M.A."/>
            <person name="Sucgang R."/>
            <person name="Berriman M."/>
            <person name="Song J."/>
            <person name="Olsen R."/>
            <person name="Szafranski K."/>
            <person name="Xu Q."/>
            <person name="Tunggal B."/>
            <person name="Kummerfeld S."/>
            <person name="Madera M."/>
            <person name="Konfortov B.A."/>
            <person name="Rivero F."/>
            <person name="Bankier A.T."/>
            <person name="Lehmann R."/>
            <person name="Hamlin N."/>
            <person name="Davies R."/>
            <person name="Gaudet P."/>
            <person name="Fey P."/>
            <person name="Pilcher K."/>
            <person name="Chen G."/>
            <person name="Saunders D."/>
            <person name="Sodergren E."/>
            <person name="Davis P."/>
            <person name="Kerhornou A."/>
            <person name="Nie X."/>
            <person name="Hall N."/>
            <person name="Anjard C."/>
            <person name="Hemphill L."/>
            <person name="Bason N."/>
            <person name="Farbrother P."/>
            <person name="Desany B."/>
            <person name="Just E."/>
            <person name="Morio T."/>
            <person name="Rost R."/>
            <person name="Churcher C."/>
            <person name="Cooper J."/>
            <person name="Haydock S."/>
            <person name="van Driessche N."/>
            <person name="Cronin A."/>
            <person name="Goodhead I."/>
            <person name="Muzny D."/>
            <person name="Mourier T."/>
            <person name="Pain A."/>
            <person name="Lu M."/>
            <person name="Harper D."/>
            <person name="Lindsay R."/>
            <person name="Hauser H."/>
            <person name="James K."/>
            <person name="Quiles M."/>
            <person name="Madan Babu M."/>
            <person name="Saito T."/>
            <person name="Buchrieser C."/>
            <person name="Wardroper A."/>
            <person name="Felder M."/>
            <person name="Thangavelu M."/>
            <person name="Johnson D."/>
            <person name="Knights A."/>
            <person name="Loulseged H."/>
            <person name="Mungall K."/>
            <person name="Oliver K."/>
            <person name="Price C."/>
            <person name="Quail M.A."/>
            <person name="Urushihara H."/>
            <person name="Hernandez J."/>
            <person name="Rabbinowitsch E."/>
            <person name="Steffen D."/>
            <person name="Sanders M."/>
            <person name="Ma J."/>
            <person name="Kohara Y."/>
            <person name="Sharp S."/>
            <person name="Simmonds M."/>
            <person name="Spiegler S."/>
            <person name="Tivey A."/>
            <person name="Sugano S."/>
            <person name="White B."/>
            <person name="Walker D."/>
            <person name="Woodward J."/>
            <person name="Winckler T."/>
            <person name="Tanaka Y."/>
            <person name="Shaulsky G."/>
            <person name="Schleicher M."/>
            <person name="Weinstock G."/>
            <person name="Rosenthal A."/>
            <person name="Cox E.C."/>
            <person name="Chisholm R.L."/>
            <person name="Gibbs R."/>
            <person name="Loomis W.F."/>
            <person name="Platzer M."/>
            <person name="Kay R.R."/>
            <person name="Williams J."/>
            <person name="Dear P.H."/>
            <person name="Noegel A.A."/>
            <person name="Barrell B."/>
            <person name="Kuspa A."/>
        </authorList>
    </citation>
    <scope>NUCLEOTIDE SEQUENCE [LARGE SCALE GENOMIC DNA]</scope>
    <source>
        <strain evidence="3 4">AX4</strain>
    </source>
</reference>
<keyword evidence="4" id="KW-1185">Reference proteome</keyword>
<dbReference type="GeneID" id="8622976"/>
<dbReference type="InterPro" id="IPR027417">
    <property type="entry name" value="P-loop_NTPase"/>
</dbReference>